<keyword evidence="4" id="KW-1185">Reference proteome</keyword>
<feature type="region of interest" description="Disordered" evidence="2">
    <location>
        <begin position="781"/>
        <end position="834"/>
    </location>
</feature>
<dbReference type="AlphaFoldDB" id="A0A8J8NY45"/>
<evidence type="ECO:0000313" key="3">
    <source>
        <dbReference type="EMBL" id="TNV83723.1"/>
    </source>
</evidence>
<feature type="compositionally biased region" description="Polar residues" evidence="2">
    <location>
        <begin position="425"/>
        <end position="442"/>
    </location>
</feature>
<organism evidence="3 4">
    <name type="scientific">Halteria grandinella</name>
    <dbReference type="NCBI Taxonomy" id="5974"/>
    <lineage>
        <taxon>Eukaryota</taxon>
        <taxon>Sar</taxon>
        <taxon>Alveolata</taxon>
        <taxon>Ciliophora</taxon>
        <taxon>Intramacronucleata</taxon>
        <taxon>Spirotrichea</taxon>
        <taxon>Stichotrichia</taxon>
        <taxon>Sporadotrichida</taxon>
        <taxon>Halteriidae</taxon>
        <taxon>Halteria</taxon>
    </lineage>
</organism>
<dbReference type="Proteomes" id="UP000785679">
    <property type="component" value="Unassembled WGS sequence"/>
</dbReference>
<sequence>MQDELEKVFKSKRDLQQQTELKQLSKTPQQLEEENRMYKHLALNQLEREILIKNGITAGGMEAEDELERVQGAVQQYIWSDTTHELKEYKNTKFRLMDTLQGLDDDIETLTQDKKVLYNEVQKQQNRMDFVDFKKEVKLNEQIRKHKDEAVTLKFKTTLFEGLANKVREYRFNDGPIAKIDNMDYEHISLDTITKLSNTLHAPLHDSLQTQKNKYQEEDAVLLKTLFSDQLHESDQVQYMRRMRRKKPQIQGRNNPFNFPGLEGIANQSGRSIDNTSKNNEETSNSMLNLLGDGDEMDEADEQEQRNLQEDLTDIFMDLGPMTRELAPLKYKRKHGEKLKSKTMVRVKGLPSVGEHEIDLDQYLFGHHYFHHLVGLSSLRKVLYPIAQDLNFHDLSPGEEDNTFLKDQSYENNNLSKDYKKRTPKNPQQTLSLTAGTISTGNRAAGGMNNRVGQNPSQNQFRLGSLESRESKETDNDTGGWDASPQKSSQPVNQRKQSFMVGGFAEAQRANEMNIVDDGRQEAAGEKSGPSGKNDKFSARRQQFGNFLNKRLNNNQSPPGQQPTQQTIEPPKQSPVIEITPSKRVQQVQKVETPTDKVAASQEMLKRITGSKSEFLDQLMEAAKSEEAKYIQLLDQEYIAQVEQTIDDIEKIIEMKNKQALMKNVSQKGAANVWSEIQKRIDTLITDLHRLFTRNQDKIVPLKTLVRCIQLIPNQEDNKRKDATEQEIYVNEQMQVKLMTLILREFRKNREYTKYRDQRRFAETQAKDKLLSYEKPYKAAKTAWGARPTNQGKPKMPQPKQGSQSKLGIGKQMANKTGQRQMQRDQDDEWIMMD</sequence>
<feature type="coiled-coil region" evidence="1">
    <location>
        <begin position="100"/>
        <end position="127"/>
    </location>
</feature>
<reference evidence="3" key="1">
    <citation type="submission" date="2019-06" db="EMBL/GenBank/DDBJ databases">
        <authorList>
            <person name="Zheng W."/>
        </authorList>
    </citation>
    <scope>NUCLEOTIDE SEQUENCE</scope>
    <source>
        <strain evidence="3">QDHG01</strain>
    </source>
</reference>
<feature type="compositionally biased region" description="Acidic residues" evidence="2">
    <location>
        <begin position="293"/>
        <end position="302"/>
    </location>
</feature>
<feature type="compositionally biased region" description="Polar residues" evidence="2">
    <location>
        <begin position="485"/>
        <end position="495"/>
    </location>
</feature>
<keyword evidence="1" id="KW-0175">Coiled coil</keyword>
<dbReference type="EMBL" id="RRYP01003532">
    <property type="protein sequence ID" value="TNV83723.1"/>
    <property type="molecule type" value="Genomic_DNA"/>
</dbReference>
<evidence type="ECO:0000313" key="4">
    <source>
        <dbReference type="Proteomes" id="UP000785679"/>
    </source>
</evidence>
<proteinExistence type="predicted"/>
<evidence type="ECO:0000256" key="2">
    <source>
        <dbReference type="SAM" id="MobiDB-lite"/>
    </source>
</evidence>
<comment type="caution">
    <text evidence="3">The sequence shown here is derived from an EMBL/GenBank/DDBJ whole genome shotgun (WGS) entry which is preliminary data.</text>
</comment>
<gene>
    <name evidence="3" type="ORF">FGO68_gene14948</name>
</gene>
<feature type="coiled-coil region" evidence="1">
    <location>
        <begin position="616"/>
        <end position="659"/>
    </location>
</feature>
<feature type="region of interest" description="Disordered" evidence="2">
    <location>
        <begin position="403"/>
        <end position="495"/>
    </location>
</feature>
<feature type="region of interest" description="Disordered" evidence="2">
    <location>
        <begin position="550"/>
        <end position="575"/>
    </location>
</feature>
<accession>A0A8J8NY45</accession>
<dbReference type="OrthoDB" id="10687465at2759"/>
<evidence type="ECO:0000256" key="1">
    <source>
        <dbReference type="SAM" id="Coils"/>
    </source>
</evidence>
<protein>
    <submittedName>
        <fullName evidence="3">Uncharacterized protein</fullName>
    </submittedName>
</protein>
<feature type="compositionally biased region" description="Low complexity" evidence="2">
    <location>
        <begin position="556"/>
        <end position="571"/>
    </location>
</feature>
<name>A0A8J8NY45_HALGN</name>
<feature type="compositionally biased region" description="Low complexity" evidence="2">
    <location>
        <begin position="275"/>
        <end position="286"/>
    </location>
</feature>
<feature type="region of interest" description="Disordered" evidence="2">
    <location>
        <begin position="245"/>
        <end position="304"/>
    </location>
</feature>
<feature type="compositionally biased region" description="Polar residues" evidence="2">
    <location>
        <begin position="451"/>
        <end position="462"/>
    </location>
</feature>